<dbReference type="GO" id="GO:1990189">
    <property type="term" value="F:protein N-terminal-serine acetyltransferase activity"/>
    <property type="evidence" value="ECO:0007669"/>
    <property type="project" value="TreeGrafter"/>
</dbReference>
<dbReference type="GeneID" id="95378312"/>
<accession>A0A410X2Z6</accession>
<evidence type="ECO:0000259" key="1">
    <source>
        <dbReference type="PROSITE" id="PS51186"/>
    </source>
</evidence>
<dbReference type="Proteomes" id="UP001527202">
    <property type="component" value="Unassembled WGS sequence"/>
</dbReference>
<gene>
    <name evidence="2" type="ORF">M5X16_05555</name>
    <name evidence="3" type="ORF">PC41400_26335</name>
</gene>
<dbReference type="KEGG" id="pchi:PC41400_26335"/>
<dbReference type="SUPFAM" id="SSF55729">
    <property type="entry name" value="Acyl-CoA N-acyltransferases (Nat)"/>
    <property type="match status" value="1"/>
</dbReference>
<dbReference type="InterPro" id="IPR016181">
    <property type="entry name" value="Acyl_CoA_acyltransferase"/>
</dbReference>
<dbReference type="PANTHER" id="PTHR43441">
    <property type="entry name" value="RIBOSOMAL-PROTEIN-SERINE ACETYLTRANSFERASE"/>
    <property type="match status" value="1"/>
</dbReference>
<dbReference type="PROSITE" id="PS51186">
    <property type="entry name" value="GNAT"/>
    <property type="match status" value="1"/>
</dbReference>
<dbReference type="EMBL" id="JAMDMJ010000006">
    <property type="protein sequence ID" value="MCY9595237.1"/>
    <property type="molecule type" value="Genomic_DNA"/>
</dbReference>
<dbReference type="RefSeq" id="WP_042234558.1">
    <property type="nucleotide sequence ID" value="NZ_CP026520.1"/>
</dbReference>
<reference evidence="3 4" key="1">
    <citation type="submission" date="2018-01" db="EMBL/GenBank/DDBJ databases">
        <title>The whole genome sequencing and assembly of Paenibacillus chitinolyticus KCCM 41400 strain.</title>
        <authorList>
            <person name="Kim J.-Y."/>
            <person name="Park M.-K."/>
            <person name="Lee Y.-J."/>
            <person name="Yi H."/>
            <person name="Bahn Y.-S."/>
            <person name="Kim J.F."/>
            <person name="Lee D.-W."/>
        </authorList>
    </citation>
    <scope>NUCLEOTIDE SEQUENCE [LARGE SCALE GENOMIC DNA]</scope>
    <source>
        <strain evidence="3 4">KCCM 41400</strain>
    </source>
</reference>
<keyword evidence="3" id="KW-0808">Transferase</keyword>
<proteinExistence type="predicted"/>
<dbReference type="InterPro" id="IPR000182">
    <property type="entry name" value="GNAT_dom"/>
</dbReference>
<evidence type="ECO:0000313" key="2">
    <source>
        <dbReference type="EMBL" id="MCY9595237.1"/>
    </source>
</evidence>
<dbReference type="InterPro" id="IPR051908">
    <property type="entry name" value="Ribosomal_N-acetyltransferase"/>
</dbReference>
<dbReference type="EMBL" id="CP026520">
    <property type="protein sequence ID" value="QAV20998.1"/>
    <property type="molecule type" value="Genomic_DNA"/>
</dbReference>
<dbReference type="AlphaFoldDB" id="A0A410X2Z6"/>
<evidence type="ECO:0000313" key="4">
    <source>
        <dbReference type="Proteomes" id="UP000288943"/>
    </source>
</evidence>
<dbReference type="GO" id="GO:0005737">
    <property type="term" value="C:cytoplasm"/>
    <property type="evidence" value="ECO:0007669"/>
    <property type="project" value="TreeGrafter"/>
</dbReference>
<feature type="domain" description="N-acetyltransferase" evidence="1">
    <location>
        <begin position="21"/>
        <end position="177"/>
    </location>
</feature>
<dbReference type="Gene3D" id="3.40.630.30">
    <property type="match status" value="1"/>
</dbReference>
<organism evidence="3 4">
    <name type="scientific">Paenibacillus chitinolyticus</name>
    <dbReference type="NCBI Taxonomy" id="79263"/>
    <lineage>
        <taxon>Bacteria</taxon>
        <taxon>Bacillati</taxon>
        <taxon>Bacillota</taxon>
        <taxon>Bacilli</taxon>
        <taxon>Bacillales</taxon>
        <taxon>Paenibacillaceae</taxon>
        <taxon>Paenibacillus</taxon>
    </lineage>
</organism>
<name>A0A410X2Z6_9BACL</name>
<evidence type="ECO:0000313" key="5">
    <source>
        <dbReference type="Proteomes" id="UP001527202"/>
    </source>
</evidence>
<evidence type="ECO:0000313" key="3">
    <source>
        <dbReference type="EMBL" id="QAV20998.1"/>
    </source>
</evidence>
<dbReference type="OrthoDB" id="9784707at2"/>
<reference evidence="2 5" key="2">
    <citation type="submission" date="2022-05" db="EMBL/GenBank/DDBJ databases">
        <title>Genome Sequencing of Bee-Associated Microbes.</title>
        <authorList>
            <person name="Dunlap C."/>
        </authorList>
    </citation>
    <scope>NUCLEOTIDE SEQUENCE [LARGE SCALE GENOMIC DNA]</scope>
    <source>
        <strain evidence="2 5">NRRL B-23120</strain>
    </source>
</reference>
<dbReference type="Proteomes" id="UP000288943">
    <property type="component" value="Chromosome"/>
</dbReference>
<dbReference type="Pfam" id="PF13302">
    <property type="entry name" value="Acetyltransf_3"/>
    <property type="match status" value="1"/>
</dbReference>
<sequence length="181" mass="20602">MRICQVDEEISLELLELKHAEALFRLTDENREQLGQWLFWAYDTKEVGDSVAFIQSTLHAFAEGKSLAAAIMVRGELAGVIDYHAMVPAHGRAEIGYWLGKAHQGRGIMTRACRAFIGYGWSEKNLNRIVIMADVENAASRAIPQRLGFTLEGVMREWEVKESGKRDMALYSILRREWTEN</sequence>
<protein>
    <submittedName>
        <fullName evidence="2 3">N-acetyltransferase</fullName>
    </submittedName>
</protein>
<dbReference type="GO" id="GO:0008999">
    <property type="term" value="F:protein-N-terminal-alanine acetyltransferase activity"/>
    <property type="evidence" value="ECO:0007669"/>
    <property type="project" value="TreeGrafter"/>
</dbReference>
<keyword evidence="5" id="KW-1185">Reference proteome</keyword>
<dbReference type="PANTHER" id="PTHR43441:SF12">
    <property type="entry name" value="RIBOSOMAL N-ACETYLTRANSFERASE YDAF-RELATED"/>
    <property type="match status" value="1"/>
</dbReference>